<feature type="region of interest" description="Disordered" evidence="1">
    <location>
        <begin position="112"/>
        <end position="237"/>
    </location>
</feature>
<feature type="signal peptide" evidence="2">
    <location>
        <begin position="1"/>
        <end position="19"/>
    </location>
</feature>
<evidence type="ECO:0000256" key="2">
    <source>
        <dbReference type="SAM" id="SignalP"/>
    </source>
</evidence>
<keyword evidence="2" id="KW-0732">Signal</keyword>
<accession>A0ABR1SNA6</accession>
<dbReference type="EMBL" id="JAQQWI010000005">
    <property type="protein sequence ID" value="KAK8035799.1"/>
    <property type="molecule type" value="Genomic_DNA"/>
</dbReference>
<feature type="chain" id="PRO_5045122434" evidence="2">
    <location>
        <begin position="20"/>
        <end position="237"/>
    </location>
</feature>
<evidence type="ECO:0000256" key="1">
    <source>
        <dbReference type="SAM" id="MobiDB-lite"/>
    </source>
</evidence>
<comment type="caution">
    <text evidence="3">The sequence shown here is derived from an EMBL/GenBank/DDBJ whole genome shotgun (WGS) entry which is preliminary data.</text>
</comment>
<evidence type="ECO:0000313" key="3">
    <source>
        <dbReference type="EMBL" id="KAK8035799.1"/>
    </source>
</evidence>
<sequence>MYNFFLTALLLSVNARALAVPAADTDALLEYRDLSLTERDEAEAAVQAAAQDESSAVTTSDSSPVGPAGQYLFSLYPSMPDFPIPFPNFVRRSIGIMVRLWDTMADLRCRSTDDGHGGGRGQTGGNHGGGNRGHGGNSGHGGSGSGSKGHGGSGNSGNRGQGGNSGHGGGSGSKDHGGSGSGSSGHGGGSGGSSGNRGGGNSGKGGNSGHGGSGQKGSGSGGSGGYGYGGSGGSGHY</sequence>
<evidence type="ECO:0000313" key="4">
    <source>
        <dbReference type="Proteomes" id="UP001396898"/>
    </source>
</evidence>
<name>A0ABR1SNA6_9PEZI</name>
<feature type="compositionally biased region" description="Gly residues" evidence="1">
    <location>
        <begin position="118"/>
        <end position="237"/>
    </location>
</feature>
<keyword evidence="4" id="KW-1185">Reference proteome</keyword>
<dbReference type="Proteomes" id="UP001396898">
    <property type="component" value="Unassembled WGS sequence"/>
</dbReference>
<reference evidence="3 4" key="1">
    <citation type="submission" date="2023-01" db="EMBL/GenBank/DDBJ databases">
        <title>Analysis of 21 Apiospora genomes using comparative genomics revels a genus with tremendous synthesis potential of carbohydrate active enzymes and secondary metabolites.</title>
        <authorList>
            <person name="Sorensen T."/>
        </authorList>
    </citation>
    <scope>NUCLEOTIDE SEQUENCE [LARGE SCALE GENOMIC DNA]</scope>
    <source>
        <strain evidence="3 4">CBS 20057</strain>
    </source>
</reference>
<gene>
    <name evidence="3" type="ORF">PG991_001872</name>
</gene>
<proteinExistence type="predicted"/>
<organism evidence="3 4">
    <name type="scientific">Apiospora marii</name>
    <dbReference type="NCBI Taxonomy" id="335849"/>
    <lineage>
        <taxon>Eukaryota</taxon>
        <taxon>Fungi</taxon>
        <taxon>Dikarya</taxon>
        <taxon>Ascomycota</taxon>
        <taxon>Pezizomycotina</taxon>
        <taxon>Sordariomycetes</taxon>
        <taxon>Xylariomycetidae</taxon>
        <taxon>Amphisphaeriales</taxon>
        <taxon>Apiosporaceae</taxon>
        <taxon>Apiospora</taxon>
    </lineage>
</organism>
<protein>
    <submittedName>
        <fullName evidence="3">Uncharacterized protein</fullName>
    </submittedName>
</protein>